<dbReference type="InterPro" id="IPR050406">
    <property type="entry name" value="FGGY_Carb_Kinase"/>
</dbReference>
<keyword evidence="4 7" id="KW-0418">Kinase</keyword>
<dbReference type="AlphaFoldDB" id="A0AA90H2T1"/>
<dbReference type="PANTHER" id="PTHR43095">
    <property type="entry name" value="SUGAR KINASE"/>
    <property type="match status" value="1"/>
</dbReference>
<dbReference type="GO" id="GO:0016301">
    <property type="term" value="F:kinase activity"/>
    <property type="evidence" value="ECO:0007669"/>
    <property type="project" value="UniProtKB-KW"/>
</dbReference>
<evidence type="ECO:0000256" key="1">
    <source>
        <dbReference type="ARBA" id="ARBA00009156"/>
    </source>
</evidence>
<dbReference type="SUPFAM" id="SSF53067">
    <property type="entry name" value="Actin-like ATPase domain"/>
    <property type="match status" value="2"/>
</dbReference>
<name>A0AA90H2T1_9ACTN</name>
<proteinExistence type="inferred from homology"/>
<organism evidence="7">
    <name type="scientific">Streptantibioticus silvisoli</name>
    <dbReference type="NCBI Taxonomy" id="2705255"/>
    <lineage>
        <taxon>Bacteria</taxon>
        <taxon>Bacillati</taxon>
        <taxon>Actinomycetota</taxon>
        <taxon>Actinomycetes</taxon>
        <taxon>Kitasatosporales</taxon>
        <taxon>Streptomycetaceae</taxon>
        <taxon>Streptantibioticus</taxon>
    </lineage>
</organism>
<comment type="caution">
    <text evidence="7">The sequence shown here is derived from an EMBL/GenBank/DDBJ whole genome shotgun (WGS) entry which is preliminary data.</text>
</comment>
<evidence type="ECO:0000313" key="7">
    <source>
        <dbReference type="EMBL" id="MDI5969182.1"/>
    </source>
</evidence>
<feature type="domain" description="Carbohydrate kinase FGGY C-terminal" evidence="6">
    <location>
        <begin position="241"/>
        <end position="434"/>
    </location>
</feature>
<dbReference type="InterPro" id="IPR018485">
    <property type="entry name" value="FGGY_C"/>
</dbReference>
<gene>
    <name evidence="7" type="ORF">POF50_007460</name>
</gene>
<evidence type="ECO:0000256" key="2">
    <source>
        <dbReference type="ARBA" id="ARBA00022629"/>
    </source>
</evidence>
<evidence type="ECO:0000259" key="5">
    <source>
        <dbReference type="Pfam" id="PF00370"/>
    </source>
</evidence>
<dbReference type="Pfam" id="PF02782">
    <property type="entry name" value="FGGY_C"/>
    <property type="match status" value="1"/>
</dbReference>
<reference evidence="7" key="1">
    <citation type="submission" date="2023-05" db="EMBL/GenBank/DDBJ databases">
        <title>Streptantibioticus silvisoli sp. nov., acidotolerant actinomycetes 1 from pine litter.</title>
        <authorList>
            <person name="Swiecimska M."/>
            <person name="Golinska P."/>
            <person name="Sangal V."/>
            <person name="Wachnowicz B."/>
            <person name="Goodfellow M."/>
        </authorList>
    </citation>
    <scope>NUCLEOTIDE SEQUENCE</scope>
    <source>
        <strain evidence="7">SL13</strain>
    </source>
</reference>
<comment type="similarity">
    <text evidence="1">Belongs to the FGGY kinase family.</text>
</comment>
<dbReference type="PANTHER" id="PTHR43095:SF5">
    <property type="entry name" value="XYLULOSE KINASE"/>
    <property type="match status" value="1"/>
</dbReference>
<dbReference type="InterPro" id="IPR000577">
    <property type="entry name" value="Carb_kinase_FGGY"/>
</dbReference>
<dbReference type="PIRSF" id="PIRSF000538">
    <property type="entry name" value="GlpK"/>
    <property type="match status" value="1"/>
</dbReference>
<accession>A0AA90H2T1</accession>
<keyword evidence="2" id="KW-0119">Carbohydrate metabolism</keyword>
<keyword evidence="2" id="KW-0859">Xylose metabolism</keyword>
<dbReference type="Pfam" id="PF00370">
    <property type="entry name" value="FGGY_N"/>
    <property type="match status" value="1"/>
</dbReference>
<dbReference type="InterPro" id="IPR018484">
    <property type="entry name" value="FGGY_N"/>
</dbReference>
<dbReference type="InterPro" id="IPR043129">
    <property type="entry name" value="ATPase_NBD"/>
</dbReference>
<keyword evidence="3" id="KW-0808">Transferase</keyword>
<dbReference type="Gene3D" id="3.30.420.40">
    <property type="match status" value="2"/>
</dbReference>
<dbReference type="RefSeq" id="WP_282698568.1">
    <property type="nucleotide sequence ID" value="NZ_JABXJJ020000008.1"/>
</dbReference>
<evidence type="ECO:0000256" key="3">
    <source>
        <dbReference type="ARBA" id="ARBA00022679"/>
    </source>
</evidence>
<dbReference type="CDD" id="cd07773">
    <property type="entry name" value="ASKHA_NBD_FGGY_FK"/>
    <property type="match status" value="1"/>
</dbReference>
<protein>
    <submittedName>
        <fullName evidence="7">FGGY family carbohydrate kinase</fullName>
    </submittedName>
</protein>
<dbReference type="GO" id="GO:0042732">
    <property type="term" value="P:D-xylose metabolic process"/>
    <property type="evidence" value="ECO:0007669"/>
    <property type="project" value="UniProtKB-KW"/>
</dbReference>
<feature type="domain" description="Carbohydrate kinase FGGY N-terminal" evidence="5">
    <location>
        <begin position="1"/>
        <end position="226"/>
    </location>
</feature>
<evidence type="ECO:0000259" key="6">
    <source>
        <dbReference type="Pfam" id="PF02782"/>
    </source>
</evidence>
<dbReference type="EMBL" id="JABXJJ020000008">
    <property type="protein sequence ID" value="MDI5969182.1"/>
    <property type="molecule type" value="Genomic_DNA"/>
</dbReference>
<sequence length="484" mass="49982">MLAGVDVGSTHCKAVLCAPDGGVLARAERPTPGDPTGRTYDVRALTGAALGALADCVRHAGRRPDAIGLTGMAETGALLDAGGEPLTPALSWADPRPARYADRLRREVGAGHLHAVTGILPSAKVPLAKWLWLAAEEPGLVRRARRWAGAADLVAQALTGVVATDGTFAQRTMAWDPRAGAWHEDLLALAGLDAARMPDVRRPGEPAGRTADGVPVVVAGHDHLVGAWAAGVRGPGQAADSMGTAEAVLTVADHAPDPAAAAAQGMSYGRHADGEAWCVVAGLPSSGGLVEWFCDRFLGLADRPSAERYARFRALVAEAGDGPTGLLVEPYLAGRSAPLPDRGRRLAVHGLGAGHGLPQLARALLEGAAHQARWMADVQGELTGAAPASVTLLGGPVRLAEWTAIKAAVSPWRTRVCRAAEAPCLGAAAWAGAALGLDPTALTCPVRILSAPGDTGQAYQREHRQRFLPAVTAPRPQPTEESQP</sequence>
<evidence type="ECO:0000256" key="4">
    <source>
        <dbReference type="ARBA" id="ARBA00022777"/>
    </source>
</evidence>